<reference evidence="1" key="2">
    <citation type="journal article" date="2000" name="Genome Res.">
        <title>Normalization and subtraction of cap-trapper-selected cDNAs to prepare full-length cDNA libraries for rapid discovery of new genes.</title>
        <authorList>
            <person name="Carninci P."/>
            <person name="Shibata Y."/>
            <person name="Hayatsu N."/>
            <person name="Sugahara Y."/>
            <person name="Shibata K."/>
            <person name="Itoh M."/>
            <person name="Konno H."/>
            <person name="Okazaki Y."/>
            <person name="Muramatsu M."/>
            <person name="Hayashizaki Y."/>
        </authorList>
    </citation>
    <scope>NUCLEOTIDE SEQUENCE</scope>
    <source>
        <strain evidence="1">C57BL/6J</strain>
        <tissue evidence="1">Thymus</tissue>
    </source>
</reference>
<dbReference type="EMBL" id="AK137815">
    <property type="protein sequence ID" value="BAE23503.1"/>
    <property type="molecule type" value="mRNA"/>
</dbReference>
<reference evidence="1" key="3">
    <citation type="journal article" date="2000" name="Genome Res.">
        <title>RIKEN integrated sequence analysis (RISA) system--384-format sequencing pipeline with 384 multicapillary sequencer.</title>
        <authorList>
            <person name="Shibata K."/>
            <person name="Itoh M."/>
            <person name="Aizawa K."/>
            <person name="Nagaoka S."/>
            <person name="Sasaki N."/>
            <person name="Carninci P."/>
            <person name="Konno H."/>
            <person name="Akiyama J."/>
            <person name="Nishi K."/>
            <person name="Kitsunai T."/>
            <person name="Tashiro H."/>
            <person name="Itoh M."/>
            <person name="Sumi N."/>
            <person name="Ishii Y."/>
            <person name="Nakamura S."/>
            <person name="Hazama M."/>
            <person name="Nishine T."/>
            <person name="Harada A."/>
            <person name="Yamamoto R."/>
            <person name="Matsumoto H."/>
            <person name="Sakaguchi S."/>
            <person name="Ikegami T."/>
            <person name="Kashiwagi K."/>
            <person name="Fujiwake S."/>
            <person name="Inoue K."/>
            <person name="Togawa Y."/>
            <person name="Izawa M."/>
            <person name="Ohara E."/>
            <person name="Watahiki M."/>
            <person name="Yoneda Y."/>
            <person name="Ishikawa T."/>
            <person name="Ozawa K."/>
            <person name="Tanaka T."/>
            <person name="Matsuura S."/>
            <person name="Kawai J."/>
            <person name="Okazaki Y."/>
            <person name="Muramatsu M."/>
            <person name="Inoue Y."/>
            <person name="Kira A."/>
            <person name="Hayashizaki Y."/>
        </authorList>
    </citation>
    <scope>NUCLEOTIDE SEQUENCE</scope>
    <source>
        <strain evidence="1">C57BL/6J</strain>
        <tissue evidence="1">Thymus</tissue>
    </source>
</reference>
<proteinExistence type="evidence at transcript level"/>
<reference evidence="1" key="7">
    <citation type="journal article" date="2005" name="Science">
        <title>The Transcriptional Landscape of the Mammalian Genome.</title>
        <authorList>
            <consortium name="The FANTOM Consortium"/>
            <consortium name="Riken Genome Exploration Research Group and Genome Science Group (Genome Network Project Core Group)"/>
        </authorList>
    </citation>
    <scope>NUCLEOTIDE SEQUENCE</scope>
    <source>
        <strain evidence="1">C57BL/6J</strain>
        <tissue evidence="1">Thymus</tissue>
    </source>
</reference>
<sequence length="111" mass="12233">MQTDRRELCSLVIFLISYWNFVGKGCCIIIPLRKVTWTDITQVRSSSCVTLSVIPSWPQEVGEDVLTDVPALWTSLMLRSASLGVSTKPSCSFIDRSGNAGTLWQGSAVYS</sequence>
<reference evidence="1" key="4">
    <citation type="journal article" date="2001" name="Nature">
        <title>Functional annotation of a full-length mouse cDNA collection.</title>
        <authorList>
            <consortium name="The RIKEN Genome Exploration Research Group Phase II Team and the FANTOM Consortium"/>
        </authorList>
    </citation>
    <scope>NUCLEOTIDE SEQUENCE</scope>
    <source>
        <strain evidence="1">C57BL/6J</strain>
        <tissue evidence="1">Thymus</tissue>
    </source>
</reference>
<reference evidence="1" key="8">
    <citation type="journal article" date="2005" name="Science">
        <title>Antisense Transcription in the Mammalian Transcriptome.</title>
        <authorList>
            <consortium name="RIKEN Genome Exploration Research Group and Genome Science Group (Genome Network Project Core Group) and the FANTOM Consortium"/>
        </authorList>
    </citation>
    <scope>NUCLEOTIDE SEQUENCE</scope>
    <source>
        <strain evidence="1">C57BL/6J</strain>
        <tissue evidence="1">Thymus</tissue>
    </source>
</reference>
<organism evidence="1">
    <name type="scientific">Mus musculus</name>
    <name type="common">Mouse</name>
    <dbReference type="NCBI Taxonomy" id="10090"/>
    <lineage>
        <taxon>Eukaryota</taxon>
        <taxon>Metazoa</taxon>
        <taxon>Chordata</taxon>
        <taxon>Craniata</taxon>
        <taxon>Vertebrata</taxon>
        <taxon>Euteleostomi</taxon>
        <taxon>Mammalia</taxon>
        <taxon>Eutheria</taxon>
        <taxon>Euarchontoglires</taxon>
        <taxon>Glires</taxon>
        <taxon>Rodentia</taxon>
        <taxon>Myomorpha</taxon>
        <taxon>Muroidea</taxon>
        <taxon>Muridae</taxon>
        <taxon>Murinae</taxon>
        <taxon>Mus</taxon>
        <taxon>Mus</taxon>
    </lineage>
</organism>
<evidence type="ECO:0000313" key="2">
    <source>
        <dbReference type="MGI" id="MGI:3641696"/>
    </source>
</evidence>
<accession>Q3UUX0</accession>
<dbReference type="AlphaFoldDB" id="Q3UUX0"/>
<name>Q3UUX0_MOUSE</name>
<evidence type="ECO:0000313" key="1">
    <source>
        <dbReference type="EMBL" id="BAE23503.1"/>
    </source>
</evidence>
<dbReference type="AGR" id="MGI:3641696"/>
<reference evidence="1" key="5">
    <citation type="journal article" date="2002" name="Nature">
        <title>Analysis of the mouse transcriptome based on functional annotation of 60,770 full-length cDNAs.</title>
        <authorList>
            <consortium name="The FANTOM Consortium and the RIKEN Genome Exploration Research Group Phase I and II Team"/>
        </authorList>
    </citation>
    <scope>NUCLEOTIDE SEQUENCE</scope>
    <source>
        <strain evidence="1">C57BL/6J</strain>
        <tissue evidence="1">Thymus</tissue>
    </source>
</reference>
<protein>
    <submittedName>
        <fullName evidence="1">Uncharacterized protein</fullName>
    </submittedName>
</protein>
<reference evidence="1" key="6">
    <citation type="submission" date="2004-03" db="EMBL/GenBank/DDBJ databases">
        <authorList>
            <person name="Arakawa T."/>
            <person name="Carninci P."/>
            <person name="Fukuda S."/>
            <person name="Hashizume W."/>
            <person name="Hayashida K."/>
            <person name="Hori F."/>
            <person name="Iida J."/>
            <person name="Imamura K."/>
            <person name="Imotani K."/>
            <person name="Itoh M."/>
            <person name="Kanagawa S."/>
            <person name="Kawai J."/>
            <person name="Kojima M."/>
            <person name="Konno H."/>
            <person name="Murata M."/>
            <person name="Nakamura M."/>
            <person name="Ninomiya N."/>
            <person name="Nishiyori H."/>
            <person name="Nomura K."/>
            <person name="Ohno M."/>
            <person name="Sakazume N."/>
            <person name="Sano H."/>
            <person name="Sasaki D."/>
            <person name="Shibata K."/>
            <person name="Shiraki T."/>
            <person name="Tagami M."/>
            <person name="Tagami Y."/>
            <person name="Waki K."/>
            <person name="Watahiki A."/>
            <person name="Muramatsu M."/>
            <person name="Hayashizaki Y."/>
        </authorList>
    </citation>
    <scope>NUCLEOTIDE SEQUENCE</scope>
    <source>
        <strain evidence="1">C57BL/6J</strain>
        <tissue evidence="1">Thymus</tissue>
    </source>
</reference>
<gene>
    <name evidence="2" type="primary">Gm10641</name>
</gene>
<dbReference type="MGI" id="MGI:3641696">
    <property type="gene designation" value="Gm10641"/>
</dbReference>
<reference evidence="1" key="1">
    <citation type="journal article" date="1999" name="Methods Enzymol.">
        <title>High-efficiency full-length cDNA cloning.</title>
        <authorList>
            <person name="Carninci P."/>
            <person name="Hayashizaki Y."/>
        </authorList>
    </citation>
    <scope>NUCLEOTIDE SEQUENCE</scope>
    <source>
        <strain evidence="1">C57BL/6J</strain>
        <tissue evidence="1">Thymus</tissue>
    </source>
</reference>